<accession>A0AAV2EU46</accession>
<evidence type="ECO:0000313" key="2">
    <source>
        <dbReference type="EMBL" id="CAL1389334.1"/>
    </source>
</evidence>
<keyword evidence="3" id="KW-1185">Reference proteome</keyword>
<protein>
    <submittedName>
        <fullName evidence="2">Uncharacterized protein</fullName>
    </submittedName>
</protein>
<gene>
    <name evidence="2" type="ORF">LTRI10_LOCUS30201</name>
</gene>
<feature type="transmembrane region" description="Helical" evidence="1">
    <location>
        <begin position="12"/>
        <end position="31"/>
    </location>
</feature>
<keyword evidence="1" id="KW-1133">Transmembrane helix</keyword>
<proteinExistence type="predicted"/>
<dbReference type="Proteomes" id="UP001497516">
    <property type="component" value="Chromosome 5"/>
</dbReference>
<dbReference type="EMBL" id="OZ034818">
    <property type="protein sequence ID" value="CAL1389334.1"/>
    <property type="molecule type" value="Genomic_DNA"/>
</dbReference>
<reference evidence="2 3" key="1">
    <citation type="submission" date="2024-04" db="EMBL/GenBank/DDBJ databases">
        <authorList>
            <person name="Fracassetti M."/>
        </authorList>
    </citation>
    <scope>NUCLEOTIDE SEQUENCE [LARGE SCALE GENOMIC DNA]</scope>
</reference>
<organism evidence="2 3">
    <name type="scientific">Linum trigynum</name>
    <dbReference type="NCBI Taxonomy" id="586398"/>
    <lineage>
        <taxon>Eukaryota</taxon>
        <taxon>Viridiplantae</taxon>
        <taxon>Streptophyta</taxon>
        <taxon>Embryophyta</taxon>
        <taxon>Tracheophyta</taxon>
        <taxon>Spermatophyta</taxon>
        <taxon>Magnoliopsida</taxon>
        <taxon>eudicotyledons</taxon>
        <taxon>Gunneridae</taxon>
        <taxon>Pentapetalae</taxon>
        <taxon>rosids</taxon>
        <taxon>fabids</taxon>
        <taxon>Malpighiales</taxon>
        <taxon>Linaceae</taxon>
        <taxon>Linum</taxon>
    </lineage>
</organism>
<keyword evidence="1" id="KW-0812">Transmembrane</keyword>
<evidence type="ECO:0000313" key="3">
    <source>
        <dbReference type="Proteomes" id="UP001497516"/>
    </source>
</evidence>
<keyword evidence="1" id="KW-0472">Membrane</keyword>
<name>A0AAV2EU46_9ROSI</name>
<sequence length="70" mass="7663">MRALKRTRTASTMTMVVVLMSITNMNCILLANAGDDSNPVFDPCFDAAVAKWVHGGICWEELCSEISVNL</sequence>
<dbReference type="AlphaFoldDB" id="A0AAV2EU46"/>
<evidence type="ECO:0000256" key="1">
    <source>
        <dbReference type="SAM" id="Phobius"/>
    </source>
</evidence>